<dbReference type="OrthoDB" id="798395at2"/>
<comment type="caution">
    <text evidence="1">The sequence shown here is derived from an EMBL/GenBank/DDBJ whole genome shotgun (WGS) entry which is preliminary data.</text>
</comment>
<dbReference type="EMBL" id="SGXA01000001">
    <property type="protein sequence ID" value="RZS75101.1"/>
    <property type="molecule type" value="Genomic_DNA"/>
</dbReference>
<evidence type="ECO:0000313" key="2">
    <source>
        <dbReference type="Proteomes" id="UP000293874"/>
    </source>
</evidence>
<evidence type="ECO:0000313" key="1">
    <source>
        <dbReference type="EMBL" id="RZS75101.1"/>
    </source>
</evidence>
<organism evidence="1 2">
    <name type="scientific">Pseudobacter ginsenosidimutans</name>
    <dbReference type="NCBI Taxonomy" id="661488"/>
    <lineage>
        <taxon>Bacteria</taxon>
        <taxon>Pseudomonadati</taxon>
        <taxon>Bacteroidota</taxon>
        <taxon>Chitinophagia</taxon>
        <taxon>Chitinophagales</taxon>
        <taxon>Chitinophagaceae</taxon>
        <taxon>Pseudobacter</taxon>
    </lineage>
</organism>
<keyword evidence="2" id="KW-1185">Reference proteome</keyword>
<sequence length="71" mass="8386">MELIINFDEQDNVKRDWLLRTLKLMGINYKTKGETAQTLEEYNSDLETGNSEVEQGKFTTAEQLKNEMKKW</sequence>
<dbReference type="AlphaFoldDB" id="A0A4Q7N0H4"/>
<dbReference type="RefSeq" id="WP_130539503.1">
    <property type="nucleotide sequence ID" value="NZ_CP042431.1"/>
</dbReference>
<name>A0A4Q7N0H4_9BACT</name>
<gene>
    <name evidence="1" type="ORF">EV199_0962</name>
</gene>
<dbReference type="Proteomes" id="UP000293874">
    <property type="component" value="Unassembled WGS sequence"/>
</dbReference>
<protein>
    <submittedName>
        <fullName evidence="1">Uncharacterized protein</fullName>
    </submittedName>
</protein>
<accession>A0A4Q7N0H4</accession>
<proteinExistence type="predicted"/>
<reference evidence="1 2" key="1">
    <citation type="submission" date="2019-02" db="EMBL/GenBank/DDBJ databases">
        <title>Genomic Encyclopedia of Type Strains, Phase IV (KMG-IV): sequencing the most valuable type-strain genomes for metagenomic binning, comparative biology and taxonomic classification.</title>
        <authorList>
            <person name="Goeker M."/>
        </authorList>
    </citation>
    <scope>NUCLEOTIDE SEQUENCE [LARGE SCALE GENOMIC DNA]</scope>
    <source>
        <strain evidence="1 2">DSM 18116</strain>
    </source>
</reference>